<sequence length="275" mass="30274">MEPLITGNLRIVLLGMTGAGKSATGNTILGRDEFKVDFSPESVTRKSEKKETNKGGRLISIIDTPGLQDSNRKKNEVQAEIKKCIDMSSPGPNVFLLVIRLEDKYTAEKKNTVKWILENFGKEAARFTIVLLTHADSLGNRPLKEHIEDSPDLRQLIISYGGRYHAVNNEDKMNQNQVNELLLKIDKMVLKNKGKHYTNAMYCKAQARLHWWIVAIIAVVVAVVLAIAAKEDKAEVKAAEKGGVLVIVVVVAAAAAALVGIIKKVKAVEAIKKKL</sequence>
<dbReference type="PANTHER" id="PTHR10903">
    <property type="entry name" value="GTPASE, IMAP FAMILY MEMBER-RELATED"/>
    <property type="match status" value="1"/>
</dbReference>
<dbReference type="CDD" id="cd01852">
    <property type="entry name" value="AIG1"/>
    <property type="match status" value="1"/>
</dbReference>
<dbReference type="PANTHER" id="PTHR10903:SF188">
    <property type="entry name" value="GTPASE IMAP FAMILY MEMBER 2-LIKE-RELATED"/>
    <property type="match status" value="1"/>
</dbReference>
<dbReference type="InterPro" id="IPR006703">
    <property type="entry name" value="G_AIG1"/>
</dbReference>
<organism evidence="6 7">
    <name type="scientific">Cirrhinus molitorella</name>
    <name type="common">mud carp</name>
    <dbReference type="NCBI Taxonomy" id="172907"/>
    <lineage>
        <taxon>Eukaryota</taxon>
        <taxon>Metazoa</taxon>
        <taxon>Chordata</taxon>
        <taxon>Craniata</taxon>
        <taxon>Vertebrata</taxon>
        <taxon>Euteleostomi</taxon>
        <taxon>Actinopterygii</taxon>
        <taxon>Neopterygii</taxon>
        <taxon>Teleostei</taxon>
        <taxon>Ostariophysi</taxon>
        <taxon>Cypriniformes</taxon>
        <taxon>Cyprinidae</taxon>
        <taxon>Labeoninae</taxon>
        <taxon>Labeonini</taxon>
        <taxon>Cirrhinus</taxon>
    </lineage>
</organism>
<evidence type="ECO:0000256" key="3">
    <source>
        <dbReference type="ARBA" id="ARBA00023134"/>
    </source>
</evidence>
<dbReference type="InterPro" id="IPR045058">
    <property type="entry name" value="GIMA/IAN/Toc"/>
</dbReference>
<feature type="transmembrane region" description="Helical" evidence="4">
    <location>
        <begin position="242"/>
        <end position="262"/>
    </location>
</feature>
<dbReference type="Pfam" id="PF04548">
    <property type="entry name" value="AIG1"/>
    <property type="match status" value="1"/>
</dbReference>
<keyword evidence="2" id="KW-0547">Nucleotide-binding</keyword>
<evidence type="ECO:0000256" key="1">
    <source>
        <dbReference type="ARBA" id="ARBA00008535"/>
    </source>
</evidence>
<comment type="similarity">
    <text evidence="1">Belongs to the TRAFAC class TrmE-Era-EngA-EngB-Septin-like GTPase superfamily. AIG1/Toc34/Toc159-like paraseptin GTPase family. IAN subfamily.</text>
</comment>
<protein>
    <recommendedName>
        <fullName evidence="5">AIG1-type G domain-containing protein</fullName>
    </recommendedName>
</protein>
<gene>
    <name evidence="6" type="ORF">QQF64_000325</name>
</gene>
<keyword evidence="4" id="KW-0812">Transmembrane</keyword>
<feature type="transmembrane region" description="Helical" evidence="4">
    <location>
        <begin position="209"/>
        <end position="230"/>
    </location>
</feature>
<dbReference type="InterPro" id="IPR027417">
    <property type="entry name" value="P-loop_NTPase"/>
</dbReference>
<evidence type="ECO:0000256" key="2">
    <source>
        <dbReference type="ARBA" id="ARBA00022741"/>
    </source>
</evidence>
<accession>A0ABR3NWU9</accession>
<feature type="domain" description="AIG1-type G" evidence="5">
    <location>
        <begin position="6"/>
        <end position="206"/>
    </location>
</feature>
<comment type="caution">
    <text evidence="6">The sequence shown here is derived from an EMBL/GenBank/DDBJ whole genome shotgun (WGS) entry which is preliminary data.</text>
</comment>
<keyword evidence="7" id="KW-1185">Reference proteome</keyword>
<dbReference type="EMBL" id="JAYMGO010000001">
    <property type="protein sequence ID" value="KAL1281522.1"/>
    <property type="molecule type" value="Genomic_DNA"/>
</dbReference>
<keyword evidence="4" id="KW-0472">Membrane</keyword>
<dbReference type="PROSITE" id="PS51720">
    <property type="entry name" value="G_AIG1"/>
    <property type="match status" value="1"/>
</dbReference>
<dbReference type="Proteomes" id="UP001558613">
    <property type="component" value="Unassembled WGS sequence"/>
</dbReference>
<keyword evidence="4" id="KW-1133">Transmembrane helix</keyword>
<name>A0ABR3NWU9_9TELE</name>
<proteinExistence type="inferred from homology"/>
<evidence type="ECO:0000313" key="7">
    <source>
        <dbReference type="Proteomes" id="UP001558613"/>
    </source>
</evidence>
<dbReference type="SUPFAM" id="SSF52540">
    <property type="entry name" value="P-loop containing nucleoside triphosphate hydrolases"/>
    <property type="match status" value="1"/>
</dbReference>
<evidence type="ECO:0000256" key="4">
    <source>
        <dbReference type="SAM" id="Phobius"/>
    </source>
</evidence>
<reference evidence="6 7" key="1">
    <citation type="submission" date="2023-09" db="EMBL/GenBank/DDBJ databases">
        <authorList>
            <person name="Wang M."/>
        </authorList>
    </citation>
    <scope>NUCLEOTIDE SEQUENCE [LARGE SCALE GENOMIC DNA]</scope>
    <source>
        <strain evidence="6">GT-2023</strain>
        <tissue evidence="6">Liver</tissue>
    </source>
</reference>
<evidence type="ECO:0000313" key="6">
    <source>
        <dbReference type="EMBL" id="KAL1281522.1"/>
    </source>
</evidence>
<dbReference type="Gene3D" id="3.40.50.300">
    <property type="entry name" value="P-loop containing nucleotide triphosphate hydrolases"/>
    <property type="match status" value="1"/>
</dbReference>
<evidence type="ECO:0000259" key="5">
    <source>
        <dbReference type="PROSITE" id="PS51720"/>
    </source>
</evidence>
<keyword evidence="3" id="KW-0342">GTP-binding</keyword>